<dbReference type="NCBIfam" id="TIGR01652">
    <property type="entry name" value="ATPase-Plipid"/>
    <property type="match status" value="2"/>
</dbReference>
<keyword evidence="4 18" id="KW-0812">Transmembrane</keyword>
<dbReference type="SUPFAM" id="SSF81665">
    <property type="entry name" value="Calcium ATPase, transmembrane domain M"/>
    <property type="match status" value="1"/>
</dbReference>
<feature type="transmembrane region" description="Helical" evidence="18">
    <location>
        <begin position="336"/>
        <end position="362"/>
    </location>
</feature>
<feature type="binding site" evidence="16">
    <location>
        <position position="701"/>
    </location>
    <ligand>
        <name>ATP</name>
        <dbReference type="ChEBI" id="CHEBI:30616"/>
    </ligand>
</feature>
<dbReference type="InterPro" id="IPR023298">
    <property type="entry name" value="ATPase_P-typ_TM_dom_sf"/>
</dbReference>
<dbReference type="NCBIfam" id="TIGR01494">
    <property type="entry name" value="ATPase_P-type"/>
    <property type="match status" value="1"/>
</dbReference>
<feature type="binding site" evidence="16">
    <location>
        <position position="961"/>
    </location>
    <ligand>
        <name>ATP</name>
        <dbReference type="ChEBI" id="CHEBI:30616"/>
    </ligand>
</feature>
<comment type="catalytic activity">
    <reaction evidence="14">
        <text>a beta-D-glucosyl-(1&lt;-&gt;1')-N-acylsphing-4-enine(out) + ATP + H2O = a beta-D-glucosyl-(1&lt;-&gt;1')-N-acylsphing-4-enine(in) + ADP + phosphate + H(+)</text>
        <dbReference type="Rhea" id="RHEA:66036"/>
        <dbReference type="ChEBI" id="CHEBI:15377"/>
        <dbReference type="ChEBI" id="CHEBI:15378"/>
        <dbReference type="ChEBI" id="CHEBI:22801"/>
        <dbReference type="ChEBI" id="CHEBI:30616"/>
        <dbReference type="ChEBI" id="CHEBI:43474"/>
        <dbReference type="ChEBI" id="CHEBI:456216"/>
    </reaction>
    <physiologicalReaction direction="left-to-right" evidence="14">
        <dbReference type="Rhea" id="RHEA:66037"/>
    </physiologicalReaction>
</comment>
<feature type="transmembrane region" description="Helical" evidence="18">
    <location>
        <begin position="1047"/>
        <end position="1067"/>
    </location>
</feature>
<feature type="binding site" evidence="16">
    <location>
        <position position="677"/>
    </location>
    <ligand>
        <name>ATP</name>
        <dbReference type="ChEBI" id="CHEBI:30616"/>
    </ligand>
</feature>
<comment type="subcellular location">
    <subcellularLocation>
        <location evidence="2">Endoplasmic reticulum membrane</location>
        <topology evidence="2">Multi-pass membrane protein</topology>
    </subcellularLocation>
    <subcellularLocation>
        <location evidence="18">Membrane</location>
        <topology evidence="18">Multi-pass membrane protein</topology>
    </subcellularLocation>
</comment>
<feature type="transmembrane region" description="Helical" evidence="18">
    <location>
        <begin position="66"/>
        <end position="84"/>
    </location>
</feature>
<dbReference type="Pfam" id="PF16212">
    <property type="entry name" value="PhoLip_ATPase_C"/>
    <property type="match status" value="1"/>
</dbReference>
<keyword evidence="5 17" id="KW-0479">Metal-binding</keyword>
<dbReference type="Gene3D" id="3.40.1110.10">
    <property type="entry name" value="Calcium-transporting ATPase, cytoplasmic domain N"/>
    <property type="match status" value="1"/>
</dbReference>
<dbReference type="InterPro" id="IPR036412">
    <property type="entry name" value="HAD-like_sf"/>
</dbReference>
<keyword evidence="9 17" id="KW-0460">Magnesium</keyword>
<dbReference type="GO" id="GO:0140327">
    <property type="term" value="F:flippase activity"/>
    <property type="evidence" value="ECO:0007669"/>
    <property type="project" value="UniProtKB-ARBA"/>
</dbReference>
<keyword evidence="23" id="KW-1185">Reference proteome</keyword>
<keyword evidence="11 18" id="KW-1133">Transmembrane helix</keyword>
<feature type="compositionally biased region" description="Polar residues" evidence="19">
    <location>
        <begin position="608"/>
        <end position="618"/>
    </location>
</feature>
<evidence type="ECO:0000256" key="13">
    <source>
        <dbReference type="ARBA" id="ARBA00034036"/>
    </source>
</evidence>
<comment type="catalytic activity">
    <reaction evidence="13 18">
        <text>ATP + H2O + phospholipidSide 1 = ADP + phosphate + phospholipidSide 2.</text>
        <dbReference type="EC" id="7.6.2.1"/>
    </reaction>
</comment>
<accession>A0ABD3WZ73</accession>
<feature type="transmembrane region" description="Helical" evidence="18">
    <location>
        <begin position="1097"/>
        <end position="1119"/>
    </location>
</feature>
<evidence type="ECO:0000256" key="17">
    <source>
        <dbReference type="PIRSR" id="PIRSR606539-3"/>
    </source>
</evidence>
<dbReference type="EC" id="7.6.2.1" evidence="18"/>
<dbReference type="Gene3D" id="2.70.150.10">
    <property type="entry name" value="Calcium-transporting ATPase, cytoplasmic transduction domain A"/>
    <property type="match status" value="1"/>
</dbReference>
<dbReference type="PRINTS" id="PR00119">
    <property type="entry name" value="CATATPASE"/>
</dbReference>
<reference evidence="22 23" key="1">
    <citation type="submission" date="2024-11" db="EMBL/GenBank/DDBJ databases">
        <title>Chromosome-level genome assembly of the freshwater bivalve Anodonta woodiana.</title>
        <authorList>
            <person name="Chen X."/>
        </authorList>
    </citation>
    <scope>NUCLEOTIDE SEQUENCE [LARGE SCALE GENOMIC DNA]</scope>
    <source>
        <strain evidence="22">MN2024</strain>
        <tissue evidence="22">Gills</tissue>
    </source>
</reference>
<feature type="binding site" evidence="17">
    <location>
        <position position="957"/>
    </location>
    <ligand>
        <name>Mg(2+)</name>
        <dbReference type="ChEBI" id="CHEBI:18420"/>
    </ligand>
</feature>
<feature type="transmembrane region" description="Helical" evidence="18">
    <location>
        <begin position="1011"/>
        <end position="1032"/>
    </location>
</feature>
<dbReference type="FunFam" id="2.70.150.10:FF:000054">
    <property type="entry name" value="Phospholipid-transporting ATPase"/>
    <property type="match status" value="1"/>
</dbReference>
<evidence type="ECO:0000256" key="9">
    <source>
        <dbReference type="ARBA" id="ARBA00022842"/>
    </source>
</evidence>
<feature type="binding site" evidence="16">
    <location>
        <position position="821"/>
    </location>
    <ligand>
        <name>ATP</name>
        <dbReference type="ChEBI" id="CHEBI:30616"/>
    </ligand>
</feature>
<feature type="binding site" evidence="16">
    <location>
        <position position="741"/>
    </location>
    <ligand>
        <name>ATP</name>
        <dbReference type="ChEBI" id="CHEBI:30616"/>
    </ligand>
</feature>
<feature type="binding site" evidence="16">
    <location>
        <position position="822"/>
    </location>
    <ligand>
        <name>ATP</name>
        <dbReference type="ChEBI" id="CHEBI:30616"/>
    </ligand>
</feature>
<feature type="binding site" evidence="16">
    <location>
        <position position="635"/>
    </location>
    <ligand>
        <name>ATP</name>
        <dbReference type="ChEBI" id="CHEBI:30616"/>
    </ligand>
</feature>
<dbReference type="InterPro" id="IPR023299">
    <property type="entry name" value="ATPase_P-typ_cyto_dom_N"/>
</dbReference>
<dbReference type="Pfam" id="PF13246">
    <property type="entry name" value="Cation_ATPase"/>
    <property type="match status" value="1"/>
</dbReference>
<feature type="binding site" evidence="17">
    <location>
        <position position="961"/>
    </location>
    <ligand>
        <name>Mg(2+)</name>
        <dbReference type="ChEBI" id="CHEBI:18420"/>
    </ligand>
</feature>
<evidence type="ECO:0000256" key="8">
    <source>
        <dbReference type="ARBA" id="ARBA00022840"/>
    </source>
</evidence>
<evidence type="ECO:0000256" key="18">
    <source>
        <dbReference type="RuleBase" id="RU362033"/>
    </source>
</evidence>
<comment type="caution">
    <text evidence="22">The sequence shown here is derived from an EMBL/GenBank/DDBJ whole genome shotgun (WGS) entry which is preliminary data.</text>
</comment>
<feature type="binding site" evidence="16">
    <location>
        <position position="960"/>
    </location>
    <ligand>
        <name>ATP</name>
        <dbReference type="ChEBI" id="CHEBI:30616"/>
    </ligand>
</feature>
<dbReference type="InterPro" id="IPR018303">
    <property type="entry name" value="ATPase_P-typ_P_site"/>
</dbReference>
<feature type="transmembrane region" description="Helical" evidence="18">
    <location>
        <begin position="1156"/>
        <end position="1178"/>
    </location>
</feature>
<dbReference type="SFLD" id="SFLDG00002">
    <property type="entry name" value="C1.7:_P-type_atpase_like"/>
    <property type="match status" value="1"/>
</dbReference>
<dbReference type="InterPro" id="IPR032630">
    <property type="entry name" value="P_typ_ATPase_c"/>
</dbReference>
<feature type="active site" description="4-aspartylphosphate intermediate" evidence="15">
    <location>
        <position position="408"/>
    </location>
</feature>
<feature type="binding site" evidence="16">
    <location>
        <position position="409"/>
    </location>
    <ligand>
        <name>ATP</name>
        <dbReference type="ChEBI" id="CHEBI:30616"/>
    </ligand>
</feature>
<keyword evidence="10 18" id="KW-1278">Translocase</keyword>
<dbReference type="SFLD" id="SFLDF00027">
    <property type="entry name" value="p-type_atpase"/>
    <property type="match status" value="1"/>
</dbReference>
<dbReference type="Gene3D" id="3.40.50.1000">
    <property type="entry name" value="HAD superfamily/HAD-like"/>
    <property type="match status" value="1"/>
</dbReference>
<feature type="compositionally biased region" description="Basic and acidic residues" evidence="19">
    <location>
        <begin position="597"/>
        <end position="607"/>
    </location>
</feature>
<feature type="transmembrane region" description="Helical" evidence="18">
    <location>
        <begin position="1125"/>
        <end position="1144"/>
    </location>
</feature>
<name>A0ABD3WZ73_SINWO</name>
<dbReference type="FunFam" id="3.40.50.1000:FF:000023">
    <property type="entry name" value="Phospholipid-transporting ATPase"/>
    <property type="match status" value="1"/>
</dbReference>
<feature type="binding site" evidence="16">
    <location>
        <position position="937"/>
    </location>
    <ligand>
        <name>ATP</name>
        <dbReference type="ChEBI" id="CHEBI:30616"/>
    </ligand>
</feature>
<protein>
    <recommendedName>
        <fullName evidence="18">Phospholipid-transporting ATPase</fullName>
        <ecNumber evidence="18">7.6.2.1</ecNumber>
    </recommendedName>
</protein>
<keyword evidence="7" id="KW-0256">Endoplasmic reticulum</keyword>
<evidence type="ECO:0000256" key="11">
    <source>
        <dbReference type="ARBA" id="ARBA00022989"/>
    </source>
</evidence>
<evidence type="ECO:0000256" key="3">
    <source>
        <dbReference type="ARBA" id="ARBA00008109"/>
    </source>
</evidence>
<feature type="domain" description="P-type ATPase C-terminal" evidence="21">
    <location>
        <begin position="983"/>
        <end position="1227"/>
    </location>
</feature>
<comment type="similarity">
    <text evidence="3 18">Belongs to the cation transport ATPase (P-type) (TC 3.A.3) family. Type IV subfamily.</text>
</comment>
<dbReference type="Proteomes" id="UP001634394">
    <property type="component" value="Unassembled WGS sequence"/>
</dbReference>
<evidence type="ECO:0000259" key="21">
    <source>
        <dbReference type="Pfam" id="PF16212"/>
    </source>
</evidence>
<dbReference type="PROSITE" id="PS00154">
    <property type="entry name" value="ATPASE_E1_E2"/>
    <property type="match status" value="1"/>
</dbReference>
<feature type="binding site" evidence="16">
    <location>
        <position position="410"/>
    </location>
    <ligand>
        <name>ATP</name>
        <dbReference type="ChEBI" id="CHEBI:30616"/>
    </ligand>
</feature>
<evidence type="ECO:0000313" key="22">
    <source>
        <dbReference type="EMBL" id="KAL3879260.1"/>
    </source>
</evidence>
<comment type="cofactor">
    <cofactor evidence="1 17">
        <name>Mg(2+)</name>
        <dbReference type="ChEBI" id="CHEBI:18420"/>
    </cofactor>
</comment>
<dbReference type="FunFam" id="3.40.1110.10:FF:000009">
    <property type="entry name" value="Phospholipid-transporting ATPase"/>
    <property type="match status" value="1"/>
</dbReference>
<dbReference type="InterPro" id="IPR001757">
    <property type="entry name" value="P_typ_ATPase"/>
</dbReference>
<evidence type="ECO:0000256" key="10">
    <source>
        <dbReference type="ARBA" id="ARBA00022967"/>
    </source>
</evidence>
<feature type="transmembrane region" description="Helical" evidence="18">
    <location>
        <begin position="292"/>
        <end position="314"/>
    </location>
</feature>
<dbReference type="SFLD" id="SFLDS00003">
    <property type="entry name" value="Haloacid_Dehalogenase"/>
    <property type="match status" value="1"/>
</dbReference>
<keyword evidence="12 18" id="KW-0472">Membrane</keyword>
<evidence type="ECO:0000313" key="23">
    <source>
        <dbReference type="Proteomes" id="UP001634394"/>
    </source>
</evidence>
<feature type="region of interest" description="Disordered" evidence="19">
    <location>
        <begin position="528"/>
        <end position="618"/>
    </location>
</feature>
<dbReference type="CDD" id="cd02073">
    <property type="entry name" value="P-type_ATPase_APLT_Dnf-like"/>
    <property type="match status" value="1"/>
</dbReference>
<feature type="binding site" evidence="16">
    <location>
        <position position="408"/>
    </location>
    <ligand>
        <name>ATP</name>
        <dbReference type="ChEBI" id="CHEBI:30616"/>
    </ligand>
</feature>
<dbReference type="InterPro" id="IPR023214">
    <property type="entry name" value="HAD_sf"/>
</dbReference>
<keyword evidence="8 16" id="KW-0067">ATP-binding</keyword>
<feature type="binding site" evidence="16">
    <location>
        <position position="823"/>
    </location>
    <ligand>
        <name>ATP</name>
        <dbReference type="ChEBI" id="CHEBI:30616"/>
    </ligand>
</feature>
<feature type="transmembrane region" description="Helical" evidence="18">
    <location>
        <begin position="1198"/>
        <end position="1217"/>
    </location>
</feature>
<evidence type="ECO:0000256" key="1">
    <source>
        <dbReference type="ARBA" id="ARBA00001946"/>
    </source>
</evidence>
<dbReference type="InterPro" id="IPR032631">
    <property type="entry name" value="P-type_ATPase_N"/>
</dbReference>
<dbReference type="SUPFAM" id="SSF81660">
    <property type="entry name" value="Metal cation-transporting ATPase, ATP-binding domain N"/>
    <property type="match status" value="1"/>
</dbReference>
<organism evidence="22 23">
    <name type="scientific">Sinanodonta woodiana</name>
    <name type="common">Chinese pond mussel</name>
    <name type="synonym">Anodonta woodiana</name>
    <dbReference type="NCBI Taxonomy" id="1069815"/>
    <lineage>
        <taxon>Eukaryota</taxon>
        <taxon>Metazoa</taxon>
        <taxon>Spiralia</taxon>
        <taxon>Lophotrochozoa</taxon>
        <taxon>Mollusca</taxon>
        <taxon>Bivalvia</taxon>
        <taxon>Autobranchia</taxon>
        <taxon>Heteroconchia</taxon>
        <taxon>Palaeoheterodonta</taxon>
        <taxon>Unionida</taxon>
        <taxon>Unionoidea</taxon>
        <taxon>Unionidae</taxon>
        <taxon>Unioninae</taxon>
        <taxon>Sinanodonta</taxon>
    </lineage>
</organism>
<dbReference type="GO" id="GO:0005524">
    <property type="term" value="F:ATP binding"/>
    <property type="evidence" value="ECO:0007669"/>
    <property type="project" value="UniProtKB-UniRule"/>
</dbReference>
<dbReference type="SUPFAM" id="SSF81653">
    <property type="entry name" value="Calcium ATPase, transduction domain A"/>
    <property type="match status" value="1"/>
</dbReference>
<feature type="region of interest" description="Disordered" evidence="19">
    <location>
        <begin position="1"/>
        <end position="37"/>
    </location>
</feature>
<evidence type="ECO:0000256" key="2">
    <source>
        <dbReference type="ARBA" id="ARBA00004477"/>
    </source>
</evidence>
<keyword evidence="6 16" id="KW-0547">Nucleotide-binding</keyword>
<dbReference type="Pfam" id="PF16209">
    <property type="entry name" value="PhoLip_ATPase_N"/>
    <property type="match status" value="1"/>
</dbReference>
<evidence type="ECO:0000256" key="15">
    <source>
        <dbReference type="PIRSR" id="PIRSR606539-1"/>
    </source>
</evidence>
<sequence>MGNLCQRSNKSGPQYRTIVPNHTVPDEPIKQKSHPNRTYASNKIKTTKYSILTFLPKNLFEQFHRFANLYFIFIVGLNWVPQIQVFGKEISVVPVIFVLAVTAIKDAFEDFRRYKSDKKINHKSCRMFSTKEGQFKHTEWKDVHPGDFVHLSCNEVIPADILLLKSSDSQGTCNIETSNLDGETNLKQRQCVQGIEYGPQGFHPKTFIYPVVCDLPNAEIYNFHGYIQLSEAENDRVPLNKDNILLRGCFIRNTDWVEGFVVYAGRETKALMSNRHSRYKRSKLERYINRDVIWCVSVLLILCLSCAIGSALWLKQYDNKAILFIPYESELQLNPLFQGFLVFFTYMIIFQAVIPLALYVCIEIVKLLQVYFITNDLDLYYEPTDKRMECRALNITEDLGQVEYVFSDKTGTLTENIMEFKTCTIFGRNYPHSVDEDNDDISIAESRISHASMSRNSSIIDNLKLESELQRELSFMCLRSIGSIDLSLPSTSLQGPHGSNSKQIQEFFLLMAICNTVVVSTHIREDNMDSEGHVSNPALNNIQNNHRPNNHLPEIPQDRSSRKPPLPTENLARKIFRRSRTPLPPIGGTSSVNGDLPHNEVDTESDRGSVTGSNTGSSMKLDMSKIRYEAESPDELALVKAASTYGCCLLKRSANSVTVELPAEGEVKFQVLQVLQFDSTRKRMSIIVRHPLNDDIILYTKGADAAVLSVLNKKYKVDEEMKQIVQQTEEYITSYAMQGLRTLCMGKKTLRVGEYDDWCKKYKNAETAMEGREEKMLACICDLEKDLDLLGATGIEDKLQDGVPETIFKLRQAGIKVWVLTGDKQETAIQVAYASKLIDTTQEMITINTHNSEETKALIEHHLKDIEMDKPHSVRNQSARSVKSAAAEKKNEYAMVIDGVSLAFALDETDKILKKNFLKLAEKCKSVVCCRATPIQKGNIVKLVRDDQSKLTLAIGDGANDVSMIQTADVGIGISGQEGMQAVMASDFAIARFKFLQKLLLVHGHWSYDRLARFVVFMFYKSLVSTFTFYWFNFYSGFSGSTHIDSLFLMLQHVVFHAFPPVINGILDKDLSASTLMKNPELYKVGPANFTYTRWSYFTVLLDGLYQSLIIHFACYFAYGEDVGIWEYGTTMMVILVLAVLLHLAMETHCWIWPQWLSMIVSFLSFWLFGIIIDSFFFTWDHPVTPYWVMQNTITKPIHTILVVFACVLALLPRLVIRAIHRTVFPNVIMEAQLKEKRERAQLEKQMSSGVNSPTSEPSTSEERTDSVSDIPTISEAVSSQTAVSNPVQVPPVSFLNGTAYRRSGPTKEVVESCT</sequence>
<gene>
    <name evidence="22" type="ORF">ACJMK2_031562</name>
</gene>
<dbReference type="InterPro" id="IPR008250">
    <property type="entry name" value="ATPase_P-typ_transduc_dom_A_sf"/>
</dbReference>
<feature type="transmembrane region" description="Helical" evidence="18">
    <location>
        <begin position="90"/>
        <end position="108"/>
    </location>
</feature>
<feature type="binding site" evidence="17">
    <location>
        <position position="410"/>
    </location>
    <ligand>
        <name>Mg(2+)</name>
        <dbReference type="ChEBI" id="CHEBI:18420"/>
    </ligand>
</feature>
<dbReference type="EMBL" id="JBJQND010000004">
    <property type="protein sequence ID" value="KAL3879260.1"/>
    <property type="molecule type" value="Genomic_DNA"/>
</dbReference>
<proteinExistence type="inferred from homology"/>
<evidence type="ECO:0000256" key="16">
    <source>
        <dbReference type="PIRSR" id="PIRSR606539-2"/>
    </source>
</evidence>
<feature type="binding site" evidence="17">
    <location>
        <position position="408"/>
    </location>
    <ligand>
        <name>Mg(2+)</name>
        <dbReference type="ChEBI" id="CHEBI:18420"/>
    </ligand>
</feature>
<evidence type="ECO:0000256" key="6">
    <source>
        <dbReference type="ARBA" id="ARBA00022741"/>
    </source>
</evidence>
<evidence type="ECO:0000256" key="12">
    <source>
        <dbReference type="ARBA" id="ARBA00023136"/>
    </source>
</evidence>
<feature type="binding site" evidence="16">
    <location>
        <position position="931"/>
    </location>
    <ligand>
        <name>ATP</name>
        <dbReference type="ChEBI" id="CHEBI:30616"/>
    </ligand>
</feature>
<evidence type="ECO:0000256" key="14">
    <source>
        <dbReference type="ARBA" id="ARBA00050913"/>
    </source>
</evidence>
<dbReference type="PANTHER" id="PTHR24092">
    <property type="entry name" value="PROBABLE PHOSPHOLIPID-TRANSPORTING ATPASE"/>
    <property type="match status" value="1"/>
</dbReference>
<evidence type="ECO:0000256" key="5">
    <source>
        <dbReference type="ARBA" id="ARBA00022723"/>
    </source>
</evidence>
<evidence type="ECO:0000256" key="7">
    <source>
        <dbReference type="ARBA" id="ARBA00022824"/>
    </source>
</evidence>
<feature type="compositionally biased region" description="Polar residues" evidence="19">
    <location>
        <begin position="1"/>
        <end position="14"/>
    </location>
</feature>
<feature type="domain" description="P-type ATPase N-terminal" evidence="20">
    <location>
        <begin position="33"/>
        <end position="90"/>
    </location>
</feature>
<dbReference type="SUPFAM" id="SSF56784">
    <property type="entry name" value="HAD-like"/>
    <property type="match status" value="1"/>
</dbReference>
<dbReference type="InterPro" id="IPR006539">
    <property type="entry name" value="P-type_ATPase_IV"/>
</dbReference>
<dbReference type="PANTHER" id="PTHR24092:SF218">
    <property type="entry name" value="PHOSPHOLIPID-TRANSPORTING ATPASE"/>
    <property type="match status" value="1"/>
</dbReference>
<dbReference type="GO" id="GO:0005789">
    <property type="term" value="C:endoplasmic reticulum membrane"/>
    <property type="evidence" value="ECO:0007669"/>
    <property type="project" value="UniProtKB-SubCell"/>
</dbReference>
<evidence type="ECO:0000259" key="20">
    <source>
        <dbReference type="Pfam" id="PF16209"/>
    </source>
</evidence>
<feature type="region of interest" description="Disordered" evidence="19">
    <location>
        <begin position="1243"/>
        <end position="1270"/>
    </location>
</feature>
<evidence type="ECO:0000256" key="19">
    <source>
        <dbReference type="SAM" id="MobiDB-lite"/>
    </source>
</evidence>
<dbReference type="GO" id="GO:0000287">
    <property type="term" value="F:magnesium ion binding"/>
    <property type="evidence" value="ECO:0007669"/>
    <property type="project" value="UniProtKB-UniRule"/>
</dbReference>
<dbReference type="InterPro" id="IPR044492">
    <property type="entry name" value="P_typ_ATPase_HD_dom"/>
</dbReference>
<evidence type="ECO:0000256" key="4">
    <source>
        <dbReference type="ARBA" id="ARBA00022692"/>
    </source>
</evidence>